<reference evidence="4" key="1">
    <citation type="journal article" date="2019" name="Int. J. Syst. Evol. Microbiol.">
        <title>The Global Catalogue of Microorganisms (GCM) 10K type strain sequencing project: providing services to taxonomists for standard genome sequencing and annotation.</title>
        <authorList>
            <consortium name="The Broad Institute Genomics Platform"/>
            <consortium name="The Broad Institute Genome Sequencing Center for Infectious Disease"/>
            <person name="Wu L."/>
            <person name="Ma J."/>
        </authorList>
    </citation>
    <scope>NUCLEOTIDE SEQUENCE [LARGE SCALE GENOMIC DNA]</scope>
    <source>
        <strain evidence="4">JCM 17906</strain>
    </source>
</reference>
<dbReference type="Gene3D" id="1.20.5.1930">
    <property type="match status" value="1"/>
</dbReference>
<keyword evidence="3" id="KW-0418">Kinase</keyword>
<comment type="caution">
    <text evidence="3">The sequence shown here is derived from an EMBL/GenBank/DDBJ whole genome shotgun (WGS) entry which is preliminary data.</text>
</comment>
<evidence type="ECO:0000313" key="4">
    <source>
        <dbReference type="Proteomes" id="UP001501598"/>
    </source>
</evidence>
<dbReference type="RefSeq" id="WP_345420139.1">
    <property type="nucleotide sequence ID" value="NZ_BAABGT010000053.1"/>
</dbReference>
<dbReference type="GO" id="GO:0016301">
    <property type="term" value="F:kinase activity"/>
    <property type="evidence" value="ECO:0007669"/>
    <property type="project" value="UniProtKB-KW"/>
</dbReference>
<gene>
    <name evidence="3" type="ORF">GCM10023175_38350</name>
</gene>
<dbReference type="Pfam" id="PF07730">
    <property type="entry name" value="HisKA_3"/>
    <property type="match status" value="1"/>
</dbReference>
<keyword evidence="4" id="KW-1185">Reference proteome</keyword>
<accession>A0ABP8RV56</accession>
<keyword evidence="3" id="KW-0808">Transferase</keyword>
<evidence type="ECO:0000313" key="3">
    <source>
        <dbReference type="EMBL" id="GAA4549732.1"/>
    </source>
</evidence>
<dbReference type="InterPro" id="IPR011712">
    <property type="entry name" value="Sig_transdc_His_kin_sub3_dim/P"/>
</dbReference>
<sequence length="210" mass="22384">MRLEPAPSDDPTLPAAPEARRRREREQWQVRRRLERQLHDGAALRASALALQLGLFRHRVPEADQELRDAIGALQDELHAVLQELREVAAQIYPPVLDEAGLGPALRDLAERRDLPLRVRDDGGRCGAAAEGAVYFALVDALAAGAGPLEVTVRGEAGELVATVSGAVPEVRELLADRARPLGGTVLGDVPAAGDETGVGGTIVARIPCE</sequence>
<dbReference type="Proteomes" id="UP001501598">
    <property type="component" value="Unassembled WGS sequence"/>
</dbReference>
<protein>
    <submittedName>
        <fullName evidence="3">Histidine kinase</fullName>
    </submittedName>
</protein>
<feature type="region of interest" description="Disordered" evidence="1">
    <location>
        <begin position="1"/>
        <end position="24"/>
    </location>
</feature>
<dbReference type="EMBL" id="BAABGT010000053">
    <property type="protein sequence ID" value="GAA4549732.1"/>
    <property type="molecule type" value="Genomic_DNA"/>
</dbReference>
<proteinExistence type="predicted"/>
<feature type="domain" description="Signal transduction histidine kinase subgroup 3 dimerisation and phosphoacceptor" evidence="2">
    <location>
        <begin position="31"/>
        <end position="96"/>
    </location>
</feature>
<evidence type="ECO:0000256" key="1">
    <source>
        <dbReference type="SAM" id="MobiDB-lite"/>
    </source>
</evidence>
<name>A0ABP8RV56_9PSEU</name>
<organism evidence="3 4">
    <name type="scientific">Pseudonocardia xishanensis</name>
    <dbReference type="NCBI Taxonomy" id="630995"/>
    <lineage>
        <taxon>Bacteria</taxon>
        <taxon>Bacillati</taxon>
        <taxon>Actinomycetota</taxon>
        <taxon>Actinomycetes</taxon>
        <taxon>Pseudonocardiales</taxon>
        <taxon>Pseudonocardiaceae</taxon>
        <taxon>Pseudonocardia</taxon>
    </lineage>
</organism>
<evidence type="ECO:0000259" key="2">
    <source>
        <dbReference type="Pfam" id="PF07730"/>
    </source>
</evidence>